<feature type="compositionally biased region" description="Basic residues" evidence="2">
    <location>
        <begin position="225"/>
        <end position="238"/>
    </location>
</feature>
<dbReference type="Gene3D" id="1.10.10.10">
    <property type="entry name" value="Winged helix-like DNA-binding domain superfamily/Winged helix DNA-binding domain"/>
    <property type="match status" value="1"/>
</dbReference>
<proteinExistence type="inferred from homology"/>
<sequence length="303" mass="35097">MAIMLQDSMANTPQLFTQIPYFIKGKGLTSTDKIVFGTIYTMLNINRVCYMNNQTIAKNVEVSERSVSRSIAKLKQKGLLEVHLIYKKGSKEVDKRYINLPKSMFKDVGTPMTQMSPPPTKNCLEGIDTDGEGNRLFNRLSNNNKGSLKSYFDVWDEPNKLIQNKLLKLIEKHGQKLFDYAVIKTAEVNATKNSSYNYMSSLLSDWSKHGVTDVSKAKAYVEQRKAKRKPKKSNYSHTPKKEKLPEWATKTPEERKAERDKQKAEHKYKMEHDPEYRKKQEQSEQEQSDMLEKIRSWRKDADA</sequence>
<feature type="compositionally biased region" description="Basic and acidic residues" evidence="2">
    <location>
        <begin position="290"/>
        <end position="303"/>
    </location>
</feature>
<evidence type="ECO:0000259" key="3">
    <source>
        <dbReference type="Pfam" id="PF07261"/>
    </source>
</evidence>
<name>A0ABY4PIZ1_9LACO</name>
<comment type="similarity">
    <text evidence="1">Belongs to the DnaB/DnaD family.</text>
</comment>
<keyword evidence="5" id="KW-1185">Reference proteome</keyword>
<organism evidence="4 5">
    <name type="scientific">Apilactobacillus apisilvae</name>
    <dbReference type="NCBI Taxonomy" id="2923364"/>
    <lineage>
        <taxon>Bacteria</taxon>
        <taxon>Bacillati</taxon>
        <taxon>Bacillota</taxon>
        <taxon>Bacilli</taxon>
        <taxon>Lactobacillales</taxon>
        <taxon>Lactobacillaceae</taxon>
        <taxon>Apilactobacillus</taxon>
    </lineage>
</organism>
<evidence type="ECO:0000256" key="2">
    <source>
        <dbReference type="SAM" id="MobiDB-lite"/>
    </source>
</evidence>
<dbReference type="RefSeq" id="WP_249511804.1">
    <property type="nucleotide sequence ID" value="NZ_CP093364.1"/>
</dbReference>
<dbReference type="Pfam" id="PF07261">
    <property type="entry name" value="DnaB_2"/>
    <property type="match status" value="1"/>
</dbReference>
<feature type="region of interest" description="Disordered" evidence="2">
    <location>
        <begin position="221"/>
        <end position="303"/>
    </location>
</feature>
<keyword evidence="4" id="KW-0614">Plasmid</keyword>
<dbReference type="EMBL" id="CP093364">
    <property type="protein sequence ID" value="UQS85841.1"/>
    <property type="molecule type" value="Genomic_DNA"/>
</dbReference>
<evidence type="ECO:0000313" key="5">
    <source>
        <dbReference type="Proteomes" id="UP000831859"/>
    </source>
</evidence>
<dbReference type="Proteomes" id="UP000831859">
    <property type="component" value="Plasmid p2unnamed"/>
</dbReference>
<evidence type="ECO:0000256" key="1">
    <source>
        <dbReference type="ARBA" id="ARBA00093462"/>
    </source>
</evidence>
<geneLocation type="plasmid" evidence="4 5">
    <name>p2unnamed</name>
</geneLocation>
<dbReference type="Pfam" id="PF13730">
    <property type="entry name" value="HTH_36"/>
    <property type="match status" value="1"/>
</dbReference>
<dbReference type="InterPro" id="IPR006343">
    <property type="entry name" value="DnaB/C_C"/>
</dbReference>
<evidence type="ECO:0000313" key="4">
    <source>
        <dbReference type="EMBL" id="UQS85841.1"/>
    </source>
</evidence>
<dbReference type="InterPro" id="IPR036388">
    <property type="entry name" value="WH-like_DNA-bd_sf"/>
</dbReference>
<dbReference type="InterPro" id="IPR034829">
    <property type="entry name" value="DnaD-like_sf"/>
</dbReference>
<feature type="domain" description="DnaB/C C-terminal" evidence="3">
    <location>
        <begin position="163"/>
        <end position="220"/>
    </location>
</feature>
<dbReference type="Gene3D" id="1.10.10.630">
    <property type="entry name" value="DnaD domain-like"/>
    <property type="match status" value="1"/>
</dbReference>
<feature type="compositionally biased region" description="Basic and acidic residues" evidence="2">
    <location>
        <begin position="239"/>
        <end position="282"/>
    </location>
</feature>
<protein>
    <submittedName>
        <fullName evidence="4">Helix-turn-helix domain-containing protein</fullName>
    </submittedName>
</protein>
<gene>
    <name evidence="4" type="ORF">MOO46_07830</name>
</gene>
<accession>A0ABY4PIZ1</accession>
<reference evidence="4 5" key="1">
    <citation type="journal article" date="2022" name="Int. J. Syst. Evol. Microbiol.">
        <title>Apilactobacillus apisilvae sp. nov., Nicolia spurrieriana gen. nov. sp. nov., Bombilactobacillus folatiphilus sp. nov. and Bombilactobacillus thymidiniphilus sp. nov., four new lactic acid bacterial isolates from stingless bees Tetragonula carbonaria and Austroplebeia australis.</title>
        <authorList>
            <person name="Oliphant S.A."/>
            <person name="Watson-Haigh N.S."/>
            <person name="Sumby K.M."/>
            <person name="Gardner J."/>
            <person name="Groom S."/>
            <person name="Jiranek V."/>
        </authorList>
    </citation>
    <scope>NUCLEOTIDE SEQUENCE [LARGE SCALE GENOMIC DNA]</scope>
    <source>
        <strain evidence="4 5">SG5_A10</strain>
    </source>
</reference>